<dbReference type="CDD" id="cd07185">
    <property type="entry name" value="OmpA_C-like"/>
    <property type="match status" value="1"/>
</dbReference>
<dbReference type="PROSITE" id="PS51123">
    <property type="entry name" value="OMPA_2"/>
    <property type="match status" value="1"/>
</dbReference>
<keyword evidence="2 4" id="KW-0472">Membrane</keyword>
<dbReference type="PANTHER" id="PTHR30329">
    <property type="entry name" value="STATOR ELEMENT OF FLAGELLAR MOTOR COMPLEX"/>
    <property type="match status" value="1"/>
</dbReference>
<dbReference type="RefSeq" id="WP_229740531.1">
    <property type="nucleotide sequence ID" value="NZ_BMEH01000006.1"/>
</dbReference>
<dbReference type="PRINTS" id="PR01021">
    <property type="entry name" value="OMPADOMAIN"/>
</dbReference>
<protein>
    <submittedName>
        <fullName evidence="6">OmpA-OmpF porin, OOP family</fullName>
    </submittedName>
</protein>
<gene>
    <name evidence="6" type="ORF">SAMN05421774_106147</name>
</gene>
<evidence type="ECO:0000256" key="2">
    <source>
        <dbReference type="ARBA" id="ARBA00023136"/>
    </source>
</evidence>
<dbReference type="PANTHER" id="PTHR30329:SF21">
    <property type="entry name" value="LIPOPROTEIN YIAD-RELATED"/>
    <property type="match status" value="1"/>
</dbReference>
<proteinExistence type="predicted"/>
<comment type="subcellular location">
    <subcellularLocation>
        <location evidence="1">Cell outer membrane</location>
    </subcellularLocation>
</comment>
<evidence type="ECO:0000256" key="1">
    <source>
        <dbReference type="ARBA" id="ARBA00004442"/>
    </source>
</evidence>
<dbReference type="SUPFAM" id="SSF103088">
    <property type="entry name" value="OmpA-like"/>
    <property type="match status" value="1"/>
</dbReference>
<dbReference type="GO" id="GO:0009279">
    <property type="term" value="C:cell outer membrane"/>
    <property type="evidence" value="ECO:0007669"/>
    <property type="project" value="UniProtKB-SubCell"/>
</dbReference>
<organism evidence="6 7">
    <name type="scientific">Gemmobacter megaterium</name>
    <dbReference type="NCBI Taxonomy" id="1086013"/>
    <lineage>
        <taxon>Bacteria</taxon>
        <taxon>Pseudomonadati</taxon>
        <taxon>Pseudomonadota</taxon>
        <taxon>Alphaproteobacteria</taxon>
        <taxon>Rhodobacterales</taxon>
        <taxon>Paracoccaceae</taxon>
        <taxon>Gemmobacter</taxon>
    </lineage>
</organism>
<evidence type="ECO:0000256" key="3">
    <source>
        <dbReference type="ARBA" id="ARBA00023237"/>
    </source>
</evidence>
<dbReference type="EMBL" id="FTOT01000006">
    <property type="protein sequence ID" value="SIT14227.1"/>
    <property type="molecule type" value="Genomic_DNA"/>
</dbReference>
<dbReference type="Gene3D" id="3.30.1330.60">
    <property type="entry name" value="OmpA-like domain"/>
    <property type="match status" value="1"/>
</dbReference>
<keyword evidence="3" id="KW-0998">Cell outer membrane</keyword>
<name>A0A1N7PUV8_9RHOB</name>
<dbReference type="Proteomes" id="UP000186141">
    <property type="component" value="Unassembled WGS sequence"/>
</dbReference>
<dbReference type="STRING" id="1086013.SAMN05421774_106147"/>
<dbReference type="InterPro" id="IPR006665">
    <property type="entry name" value="OmpA-like"/>
</dbReference>
<dbReference type="Pfam" id="PF00691">
    <property type="entry name" value="OmpA"/>
    <property type="match status" value="1"/>
</dbReference>
<evidence type="ECO:0000256" key="4">
    <source>
        <dbReference type="PROSITE-ProRule" id="PRU00473"/>
    </source>
</evidence>
<evidence type="ECO:0000259" key="5">
    <source>
        <dbReference type="PROSITE" id="PS51123"/>
    </source>
</evidence>
<reference evidence="6 7" key="1">
    <citation type="submission" date="2017-01" db="EMBL/GenBank/DDBJ databases">
        <authorList>
            <person name="Mah S.A."/>
            <person name="Swanson W.J."/>
            <person name="Moy G.W."/>
            <person name="Vacquier V.D."/>
        </authorList>
    </citation>
    <scope>NUCLEOTIDE SEQUENCE [LARGE SCALE GENOMIC DNA]</scope>
    <source>
        <strain evidence="6 7">DSM 26375</strain>
    </source>
</reference>
<feature type="domain" description="OmpA-like" evidence="5">
    <location>
        <begin position="147"/>
        <end position="265"/>
    </location>
</feature>
<dbReference type="AlphaFoldDB" id="A0A1N7PUV8"/>
<dbReference type="InterPro" id="IPR006664">
    <property type="entry name" value="OMP_bac"/>
</dbReference>
<evidence type="ECO:0000313" key="7">
    <source>
        <dbReference type="Proteomes" id="UP000186141"/>
    </source>
</evidence>
<dbReference type="InterPro" id="IPR050330">
    <property type="entry name" value="Bact_OuterMem_StrucFunc"/>
</dbReference>
<sequence>MLTRPIEGRVEQTAWRIPAPDLGTLELLTPLRTALEADGWRLVFECETVVCGGFDFRYSTQVLPEPGMHVDLGDFRFLSARKSTGATEEHVTLLVSRSTGAGAGYVQMIHIGPAESASAAEPVTPSPALKPDAPAIAPGTGNDVWMALESSSVVLEGLEFAIGAADTARGADNVLKDLADYLATHQNRTLALVGHTDSLGAPETNLALSRRRAEAVRNRLIRDHGVAASRVVALGAGLMAPRDTNLTEEGRARNRRVEAILTSTR</sequence>
<keyword evidence="7" id="KW-1185">Reference proteome</keyword>
<evidence type="ECO:0000313" key="6">
    <source>
        <dbReference type="EMBL" id="SIT14227.1"/>
    </source>
</evidence>
<accession>A0A1N7PUV8</accession>
<dbReference type="InterPro" id="IPR036737">
    <property type="entry name" value="OmpA-like_sf"/>
</dbReference>